<evidence type="ECO:0008006" key="3">
    <source>
        <dbReference type="Google" id="ProtNLM"/>
    </source>
</evidence>
<dbReference type="RefSeq" id="WP_341376515.1">
    <property type="nucleotide sequence ID" value="NZ_JBBUTF010000029.1"/>
</dbReference>
<dbReference type="EMBL" id="JBBUTF010000029">
    <property type="protein sequence ID" value="MEK8028730.1"/>
    <property type="molecule type" value="Genomic_DNA"/>
</dbReference>
<evidence type="ECO:0000313" key="2">
    <source>
        <dbReference type="Proteomes" id="UP001368500"/>
    </source>
</evidence>
<organism evidence="1 2">
    <name type="scientific">Pseudaquabacterium rugosum</name>
    <dbReference type="NCBI Taxonomy" id="2984194"/>
    <lineage>
        <taxon>Bacteria</taxon>
        <taxon>Pseudomonadati</taxon>
        <taxon>Pseudomonadota</taxon>
        <taxon>Betaproteobacteria</taxon>
        <taxon>Burkholderiales</taxon>
        <taxon>Sphaerotilaceae</taxon>
        <taxon>Pseudaquabacterium</taxon>
    </lineage>
</organism>
<comment type="caution">
    <text evidence="1">The sequence shown here is derived from an EMBL/GenBank/DDBJ whole genome shotgun (WGS) entry which is preliminary data.</text>
</comment>
<evidence type="ECO:0000313" key="1">
    <source>
        <dbReference type="EMBL" id="MEK8028730.1"/>
    </source>
</evidence>
<proteinExistence type="predicted"/>
<protein>
    <recommendedName>
        <fullName evidence="3">Periplasmic lipoprotein (DUF2279)</fullName>
    </recommendedName>
</protein>
<keyword evidence="2" id="KW-1185">Reference proteome</keyword>
<name>A0ABU9BJ82_9BURK</name>
<gene>
    <name evidence="1" type="ORF">AACH11_22450</name>
</gene>
<reference evidence="1 2" key="1">
    <citation type="submission" date="2024-04" db="EMBL/GenBank/DDBJ databases">
        <title>Novel species of the genus Ideonella isolated from streams.</title>
        <authorList>
            <person name="Lu H."/>
        </authorList>
    </citation>
    <scope>NUCLEOTIDE SEQUENCE [LARGE SCALE GENOMIC DNA]</scope>
    <source>
        <strain evidence="1 2">BYS139W</strain>
    </source>
</reference>
<dbReference type="Proteomes" id="UP001368500">
    <property type="component" value="Unassembled WGS sequence"/>
</dbReference>
<accession>A0ABU9BJ82</accession>
<sequence>MLRLLFRVLIALAIAVPLLLAAALWAAVDGMPLTAPAAPASVEDIARVNTIVQRHDPRYAAPGVQRAVLLSTRDLELLATQAARRLHLEPRVRAEIVEGRMGIEASAPLRRLGEGRWLNLRAVLEQTEDVPRLAALRIGSLPLPPALAEWALPRLLERAGLLAQGELALDLITRVGFTRGGQMVIAFAWPRDLERRLASSLMSPEEQLRMKAHAERLAQLTHDLARGPGPRRPVSLVALLSPMAAFAEERSRAGGDAARENRAALLALTSYVNGRGLHALVPDARRWPKLAPLRVELAGRDDTVKHFLVSAVLAMEGGSPLADVVGLYKEVKDARGGSGFSFNDLAADRAGTRFGQVLLRQPQRLQQALAAGFTEADLLPSIADLPENMQDPEFVRRFGGVDAPAYKRLMAEIERRLDGVPLINGRPARGA</sequence>